<dbReference type="OrthoDB" id="164526at2"/>
<dbReference type="EMBL" id="CP035758">
    <property type="protein sequence ID" value="QBD79727.1"/>
    <property type="molecule type" value="Genomic_DNA"/>
</dbReference>
<sequence length="168" mass="17661">MHRVPALHRSIFYLTLLALVAAFVLASCGGSSTTNPQPTPPPQGTTAAGNGSAFGCPNNAVLNPASKPNVTASLGNVNGTVTAHTGDVIAVQLPFGHKWTGPTRAQQDILQVQQPAGYANQTTKMCVWRFVAKSTGSTQLIFHSQALCKPGQMCAMYIADMPITIEVK</sequence>
<keyword evidence="4" id="KW-1185">Reference proteome</keyword>
<feature type="signal peptide" evidence="2">
    <location>
        <begin position="1"/>
        <end position="26"/>
    </location>
</feature>
<dbReference type="RefSeq" id="WP_129890793.1">
    <property type="nucleotide sequence ID" value="NZ_CP035758.1"/>
</dbReference>
<evidence type="ECO:0000256" key="2">
    <source>
        <dbReference type="SAM" id="SignalP"/>
    </source>
</evidence>
<name>A0A4P6JVP1_KTERU</name>
<dbReference type="KEGG" id="kbs:EPA93_28615"/>
<evidence type="ECO:0000313" key="4">
    <source>
        <dbReference type="Proteomes" id="UP000290365"/>
    </source>
</evidence>
<keyword evidence="2" id="KW-0732">Signal</keyword>
<dbReference type="AlphaFoldDB" id="A0A4P6JVP1"/>
<evidence type="ECO:0000313" key="3">
    <source>
        <dbReference type="EMBL" id="QBD79727.1"/>
    </source>
</evidence>
<evidence type="ECO:0000256" key="1">
    <source>
        <dbReference type="SAM" id="MobiDB-lite"/>
    </source>
</evidence>
<accession>A0A4P6JVP1</accession>
<dbReference type="PROSITE" id="PS51257">
    <property type="entry name" value="PROKAR_LIPOPROTEIN"/>
    <property type="match status" value="1"/>
</dbReference>
<organism evidence="3 4">
    <name type="scientific">Ktedonosporobacter rubrisoli</name>
    <dbReference type="NCBI Taxonomy" id="2509675"/>
    <lineage>
        <taxon>Bacteria</taxon>
        <taxon>Bacillati</taxon>
        <taxon>Chloroflexota</taxon>
        <taxon>Ktedonobacteria</taxon>
        <taxon>Ktedonobacterales</taxon>
        <taxon>Ktedonosporobacteraceae</taxon>
        <taxon>Ktedonosporobacter</taxon>
    </lineage>
</organism>
<feature type="chain" id="PRO_5020983721" description="Proteinase inhibitor I42 chagasin domain-containing protein" evidence="2">
    <location>
        <begin position="27"/>
        <end position="168"/>
    </location>
</feature>
<dbReference type="Proteomes" id="UP000290365">
    <property type="component" value="Chromosome"/>
</dbReference>
<proteinExistence type="predicted"/>
<reference evidence="3 4" key="1">
    <citation type="submission" date="2019-01" db="EMBL/GenBank/DDBJ databases">
        <title>Ktedonosporobacter rubrisoli SCAWS-G2.</title>
        <authorList>
            <person name="Huang Y."/>
            <person name="Yan B."/>
        </authorList>
    </citation>
    <scope>NUCLEOTIDE SEQUENCE [LARGE SCALE GENOMIC DNA]</scope>
    <source>
        <strain evidence="3 4">SCAWS-G2</strain>
    </source>
</reference>
<gene>
    <name evidence="3" type="ORF">EPA93_28615</name>
</gene>
<feature type="region of interest" description="Disordered" evidence="1">
    <location>
        <begin position="31"/>
        <end position="50"/>
    </location>
</feature>
<evidence type="ECO:0008006" key="5">
    <source>
        <dbReference type="Google" id="ProtNLM"/>
    </source>
</evidence>
<protein>
    <recommendedName>
        <fullName evidence="5">Proteinase inhibitor I42 chagasin domain-containing protein</fullName>
    </recommendedName>
</protein>